<dbReference type="InterPro" id="IPR001012">
    <property type="entry name" value="UBX_dom"/>
</dbReference>
<accession>A0AAF0JB02</accession>
<keyword evidence="1 2" id="KW-0175">Coiled coil</keyword>
<feature type="domain" description="UBX" evidence="4">
    <location>
        <begin position="390"/>
        <end position="469"/>
    </location>
</feature>
<dbReference type="Proteomes" id="UP001217754">
    <property type="component" value="Chromosome 6"/>
</dbReference>
<dbReference type="GeneID" id="85227029"/>
<dbReference type="AlphaFoldDB" id="A0AAF0JB02"/>
<feature type="coiled-coil region" evidence="2">
    <location>
        <begin position="336"/>
        <end position="370"/>
    </location>
</feature>
<dbReference type="InterPro" id="IPR050730">
    <property type="entry name" value="UBX_domain-protein"/>
</dbReference>
<dbReference type="Gene3D" id="3.10.20.90">
    <property type="entry name" value="Phosphatidylinositol 3-kinase Catalytic Subunit, Chain A, domain 1"/>
    <property type="match status" value="1"/>
</dbReference>
<reference evidence="5" key="1">
    <citation type="submission" date="2023-03" db="EMBL/GenBank/DDBJ databases">
        <title>Mating type loci evolution in Malassezia.</title>
        <authorList>
            <person name="Coelho M.A."/>
        </authorList>
    </citation>
    <scope>NUCLEOTIDE SEQUENCE</scope>
    <source>
        <strain evidence="5">CBS 9431</strain>
    </source>
</reference>
<evidence type="ECO:0000313" key="6">
    <source>
        <dbReference type="Proteomes" id="UP001217754"/>
    </source>
</evidence>
<keyword evidence="6" id="KW-1185">Reference proteome</keyword>
<evidence type="ECO:0000256" key="2">
    <source>
        <dbReference type="SAM" id="Coils"/>
    </source>
</evidence>
<organism evidence="5 6">
    <name type="scientific">Malassezia japonica</name>
    <dbReference type="NCBI Taxonomy" id="223818"/>
    <lineage>
        <taxon>Eukaryota</taxon>
        <taxon>Fungi</taxon>
        <taxon>Dikarya</taxon>
        <taxon>Basidiomycota</taxon>
        <taxon>Ustilaginomycotina</taxon>
        <taxon>Malasseziomycetes</taxon>
        <taxon>Malasseziales</taxon>
        <taxon>Malasseziaceae</taxon>
        <taxon>Malassezia</taxon>
    </lineage>
</organism>
<dbReference type="PANTHER" id="PTHR23322">
    <property type="entry name" value="FAS-ASSOCIATED PROTEIN"/>
    <property type="match status" value="1"/>
</dbReference>
<proteinExistence type="predicted"/>
<dbReference type="Pfam" id="PF00789">
    <property type="entry name" value="UBX"/>
    <property type="match status" value="1"/>
</dbReference>
<gene>
    <name evidence="5" type="primary">ucp10</name>
    <name evidence="5" type="ORF">MJAP1_003378</name>
</gene>
<dbReference type="GO" id="GO:0005783">
    <property type="term" value="C:endoplasmic reticulum"/>
    <property type="evidence" value="ECO:0007669"/>
    <property type="project" value="TreeGrafter"/>
</dbReference>
<dbReference type="InterPro" id="IPR006577">
    <property type="entry name" value="UAS"/>
</dbReference>
<dbReference type="EMBL" id="CP119963">
    <property type="protein sequence ID" value="WFD40392.1"/>
    <property type="molecule type" value="Genomic_DNA"/>
</dbReference>
<feature type="region of interest" description="Disordered" evidence="3">
    <location>
        <begin position="53"/>
        <end position="73"/>
    </location>
</feature>
<protein>
    <submittedName>
        <fullName evidence="5">UBX domain-containing protein 10</fullName>
    </submittedName>
</protein>
<dbReference type="CDD" id="cd01767">
    <property type="entry name" value="UBX"/>
    <property type="match status" value="1"/>
</dbReference>
<feature type="compositionally biased region" description="Acidic residues" evidence="3">
    <location>
        <begin position="486"/>
        <end position="499"/>
    </location>
</feature>
<dbReference type="InterPro" id="IPR036249">
    <property type="entry name" value="Thioredoxin-like_sf"/>
</dbReference>
<feature type="region of interest" description="Disordered" evidence="3">
    <location>
        <begin position="480"/>
        <end position="499"/>
    </location>
</feature>
<dbReference type="InterPro" id="IPR029071">
    <property type="entry name" value="Ubiquitin-like_domsf"/>
</dbReference>
<evidence type="ECO:0000256" key="3">
    <source>
        <dbReference type="SAM" id="MobiDB-lite"/>
    </source>
</evidence>
<sequence>MDPLAALRSELALQGQAPADQPDDEMLRVMLDVEGGDVGRAARAISDAHVAEHRRSSEVSMREPAPTAVPADAEPHEEVVRTSAWDSTWMAQIWRVVTMPFSVVQAVLMVCLRALRIIQPLPRGGASGRFEMSRFSEDPRESARTWITELEKETNGTCEDDATDRPPLPSFYAGSYADALRQAKDQIQILAIVLTSEAHSDDRHFKTHVLTDRALVQTLRQSDFCVWGGDVRSREGFQVATLLRASTYPFVAFVALQPRRSRSRGAVVAHPAVLSRLEGSPHSVLSAQSICTHIQDVLLPRTSAYLGQLRGERHHREMERQLKVDQDRAYEEASRRDQERVLARRAEKEKEEEQARAREAVEAVRAARLEKERHWRRWARHHLVPAEAAQGEASVRISVHLPNGKNLQRRFRASDTLEALYAFVDSASAEGEAADAPIDYEHVYPFQLVQTYPRHVLDTQHLSTMLEDVPGLGPSANLIVEGQWGGDDEPSDSSDDDEP</sequence>
<dbReference type="SMART" id="SM00594">
    <property type="entry name" value="UAS"/>
    <property type="match status" value="1"/>
</dbReference>
<dbReference type="SUPFAM" id="SSF54236">
    <property type="entry name" value="Ubiquitin-like"/>
    <property type="match status" value="1"/>
</dbReference>
<name>A0AAF0JB02_9BASI</name>
<evidence type="ECO:0000259" key="4">
    <source>
        <dbReference type="PROSITE" id="PS50033"/>
    </source>
</evidence>
<dbReference type="Gene3D" id="3.40.30.10">
    <property type="entry name" value="Glutaredoxin"/>
    <property type="match status" value="1"/>
</dbReference>
<dbReference type="RefSeq" id="XP_060123289.1">
    <property type="nucleotide sequence ID" value="XM_060267306.1"/>
</dbReference>
<dbReference type="PROSITE" id="PS50033">
    <property type="entry name" value="UBX"/>
    <property type="match status" value="1"/>
</dbReference>
<dbReference type="SUPFAM" id="SSF52833">
    <property type="entry name" value="Thioredoxin-like"/>
    <property type="match status" value="1"/>
</dbReference>
<dbReference type="GO" id="GO:0043130">
    <property type="term" value="F:ubiquitin binding"/>
    <property type="evidence" value="ECO:0007669"/>
    <property type="project" value="TreeGrafter"/>
</dbReference>
<dbReference type="GO" id="GO:0036503">
    <property type="term" value="P:ERAD pathway"/>
    <property type="evidence" value="ECO:0007669"/>
    <property type="project" value="TreeGrafter"/>
</dbReference>
<dbReference type="SMART" id="SM00166">
    <property type="entry name" value="UBX"/>
    <property type="match status" value="1"/>
</dbReference>
<evidence type="ECO:0000313" key="5">
    <source>
        <dbReference type="EMBL" id="WFD40392.1"/>
    </source>
</evidence>
<evidence type="ECO:0000256" key="1">
    <source>
        <dbReference type="ARBA" id="ARBA00023054"/>
    </source>
</evidence>
<dbReference type="PANTHER" id="PTHR23322:SF1">
    <property type="entry name" value="FAS-ASSOCIATED FACTOR 2"/>
    <property type="match status" value="1"/>
</dbReference>